<evidence type="ECO:0000313" key="11">
    <source>
        <dbReference type="Proteomes" id="UP000657200"/>
    </source>
</evidence>
<dbReference type="EMBL" id="LN609302">
    <property type="protein sequence ID" value="CEF56409.1"/>
    <property type="molecule type" value="Genomic_DNA"/>
</dbReference>
<reference evidence="9 11" key="3">
    <citation type="journal article" date="2020" name="Int. J. Syst. Evol. Microbiol.">
        <title>Novel acetic acid bacteria from cider fermentations: Acetobacter conturbans sp. nov. and Acetobacter fallax sp. nov.</title>
        <authorList>
            <person name="Sombolestani A.S."/>
            <person name="Cleenwerck I."/>
            <person name="Cnockaert M."/>
            <person name="Borremans W."/>
            <person name="Wieme A.D."/>
            <person name="De Vuyst L."/>
            <person name="Vandamme P."/>
        </authorList>
    </citation>
    <scope>NUCLEOTIDE SEQUENCE [LARGE SCALE GENOMIC DNA]</scope>
    <source>
        <strain evidence="9 11">LMG 23848</strain>
    </source>
</reference>
<evidence type="ECO:0000259" key="6">
    <source>
        <dbReference type="PROSITE" id="PS50111"/>
    </source>
</evidence>
<proteinExistence type="inferred from homology"/>
<gene>
    <name evidence="8" type="primary">mcpA</name>
    <name evidence="8" type="ORF">AGA_1976</name>
    <name evidence="9" type="ORF">GOB80_10945</name>
</gene>
<dbReference type="GO" id="GO:0007165">
    <property type="term" value="P:signal transduction"/>
    <property type="evidence" value="ECO:0007669"/>
    <property type="project" value="UniProtKB-KW"/>
</dbReference>
<dbReference type="PROSITE" id="PS50111">
    <property type="entry name" value="CHEMOTAXIS_TRANSDUC_2"/>
    <property type="match status" value="1"/>
</dbReference>
<dbReference type="OrthoDB" id="9765776at2"/>
<dbReference type="Gene3D" id="1.10.287.950">
    <property type="entry name" value="Methyl-accepting chemotaxis protein"/>
    <property type="match status" value="1"/>
</dbReference>
<dbReference type="Pfam" id="PF00015">
    <property type="entry name" value="MCPsignal"/>
    <property type="match status" value="1"/>
</dbReference>
<dbReference type="GO" id="GO:0016020">
    <property type="term" value="C:membrane"/>
    <property type="evidence" value="ECO:0007669"/>
    <property type="project" value="UniProtKB-SubCell"/>
</dbReference>
<dbReference type="PANTHER" id="PTHR43531:SF11">
    <property type="entry name" value="METHYL-ACCEPTING CHEMOTAXIS PROTEIN 3"/>
    <property type="match status" value="1"/>
</dbReference>
<dbReference type="AlphaFoldDB" id="A0A0U5F866"/>
<comment type="similarity">
    <text evidence="3">Belongs to the methyl-accepting chemotaxis (MCP) protein family.</text>
</comment>
<keyword evidence="4" id="KW-0807">Transducer</keyword>
<dbReference type="FunFam" id="1.10.287.950:FF:000001">
    <property type="entry name" value="Methyl-accepting chemotaxis sensory transducer"/>
    <property type="match status" value="1"/>
</dbReference>
<comment type="subcellular location">
    <subcellularLocation>
        <location evidence="1">Membrane</location>
    </subcellularLocation>
</comment>
<name>A0A0U5F866_9PROT</name>
<evidence type="ECO:0000313" key="10">
    <source>
        <dbReference type="Proteomes" id="UP000068250"/>
    </source>
</evidence>
<reference evidence="10" key="1">
    <citation type="submission" date="2014-09" db="EMBL/GenBank/DDBJ databases">
        <authorList>
            <person name="Illeghems K.G."/>
        </authorList>
    </citation>
    <scope>NUCLEOTIDE SEQUENCE [LARGE SCALE GENOMIC DNA]</scope>
    <source>
        <strain evidence="10">LMG 23848T</strain>
    </source>
</reference>
<evidence type="ECO:0000256" key="3">
    <source>
        <dbReference type="ARBA" id="ARBA00029447"/>
    </source>
</evidence>
<evidence type="ECO:0000256" key="5">
    <source>
        <dbReference type="SAM" id="Coils"/>
    </source>
</evidence>
<dbReference type="Proteomes" id="UP000068250">
    <property type="component" value="Chromosome I"/>
</dbReference>
<dbReference type="PRINTS" id="PR00260">
    <property type="entry name" value="CHEMTRNSDUCR"/>
</dbReference>
<dbReference type="PROSITE" id="PS50885">
    <property type="entry name" value="HAMP"/>
    <property type="match status" value="1"/>
</dbReference>
<feature type="coiled-coil region" evidence="5">
    <location>
        <begin position="141"/>
        <end position="168"/>
    </location>
</feature>
<dbReference type="InterPro" id="IPR004089">
    <property type="entry name" value="MCPsignal_dom"/>
</dbReference>
<dbReference type="CDD" id="cd11386">
    <property type="entry name" value="MCP_signal"/>
    <property type="match status" value="1"/>
</dbReference>
<dbReference type="SMART" id="SM00283">
    <property type="entry name" value="MA"/>
    <property type="match status" value="1"/>
</dbReference>
<dbReference type="EMBL" id="WOTE01000007">
    <property type="protein sequence ID" value="NHO40186.1"/>
    <property type="molecule type" value="Genomic_DNA"/>
</dbReference>
<evidence type="ECO:0000256" key="2">
    <source>
        <dbReference type="ARBA" id="ARBA00022500"/>
    </source>
</evidence>
<keyword evidence="2" id="KW-0145">Chemotaxis</keyword>
<feature type="domain" description="Methyl-accepting transducer" evidence="6">
    <location>
        <begin position="221"/>
        <end position="450"/>
    </location>
</feature>
<dbReference type="STRING" id="431306.AGA_1976"/>
<dbReference type="PATRIC" id="fig|431306.5.peg.2033"/>
<sequence>MDLHKALPSWNMDDQATGQKTWSLIQKDLENILLRAYQAADATLTRMPADALAQEEQKFAYIAKGDFCDSYFTVQEKIANRLADSVDYIRYLSQVYSEYVAGLVNSYLDHKPRFGANRERSVNLLVKSVLSDISVVIYHYFTHLNKQAEDARAAAQAEREQRAQEDRNIIDVINEALAALAKGDLTYRIQQPLPERAEVLKQNFNSMASQLANTMGRISANTTDVMANAEGIRQSADDLSRRTEQQAATLEETSAALQLITQRVKQTTDETQKAHSLVNTTQTDAAHSSTVVKDTIDAINKVEASSAAITNIVDIINNLSFQTNILALNASVEAARAGDVGRGFAVVASEVRVLAQRSADAGKEISDLISRSSSQVKTGVALVRETGNALQRIADQVGAINELVSNIAAAASEQSANISQLNMAMDDMQVTTQKNAAIAEQSAAASHNLSTMADDLAQLVSQFRLKSQEHLALTSHRHDISPIEKKVAARLGS</sequence>
<dbReference type="PANTHER" id="PTHR43531">
    <property type="entry name" value="PROTEIN ICFG"/>
    <property type="match status" value="1"/>
</dbReference>
<dbReference type="InterPro" id="IPR051310">
    <property type="entry name" value="MCP_chemotaxis"/>
</dbReference>
<evidence type="ECO:0000256" key="4">
    <source>
        <dbReference type="PROSITE-ProRule" id="PRU00284"/>
    </source>
</evidence>
<dbReference type="Proteomes" id="UP000657200">
    <property type="component" value="Unassembled WGS sequence"/>
</dbReference>
<reference evidence="8" key="2">
    <citation type="submission" date="2014-09" db="EMBL/GenBank/DDBJ databases">
        <authorList>
            <person name="Magalhaes I.L.F."/>
            <person name="Oliveira U."/>
            <person name="Santos F.R."/>
            <person name="Vidigal T.H.D.A."/>
            <person name="Brescovit A.D."/>
            <person name="Santos A.J."/>
        </authorList>
    </citation>
    <scope>NUCLEOTIDE SEQUENCE</scope>
    <source>
        <strain evidence="8">LMG 23848T</strain>
    </source>
</reference>
<evidence type="ECO:0000259" key="7">
    <source>
        <dbReference type="PROSITE" id="PS50885"/>
    </source>
</evidence>
<dbReference type="GO" id="GO:0004888">
    <property type="term" value="F:transmembrane signaling receptor activity"/>
    <property type="evidence" value="ECO:0007669"/>
    <property type="project" value="InterPro"/>
</dbReference>
<evidence type="ECO:0000256" key="1">
    <source>
        <dbReference type="ARBA" id="ARBA00004370"/>
    </source>
</evidence>
<evidence type="ECO:0000313" key="9">
    <source>
        <dbReference type="EMBL" id="NHO40186.1"/>
    </source>
</evidence>
<keyword evidence="5" id="KW-0175">Coiled coil</keyword>
<organism evidence="8 10">
    <name type="scientific">Acetobacter ghanensis</name>
    <dbReference type="NCBI Taxonomy" id="431306"/>
    <lineage>
        <taxon>Bacteria</taxon>
        <taxon>Pseudomonadati</taxon>
        <taxon>Pseudomonadota</taxon>
        <taxon>Alphaproteobacteria</taxon>
        <taxon>Acetobacterales</taxon>
        <taxon>Acetobacteraceae</taxon>
        <taxon>Acetobacter</taxon>
    </lineage>
</organism>
<dbReference type="SUPFAM" id="SSF58104">
    <property type="entry name" value="Methyl-accepting chemotaxis protein (MCP) signaling domain"/>
    <property type="match status" value="1"/>
</dbReference>
<dbReference type="InterPro" id="IPR003660">
    <property type="entry name" value="HAMP_dom"/>
</dbReference>
<dbReference type="CDD" id="cd06225">
    <property type="entry name" value="HAMP"/>
    <property type="match status" value="1"/>
</dbReference>
<feature type="domain" description="HAMP" evidence="7">
    <location>
        <begin position="170"/>
        <end position="216"/>
    </location>
</feature>
<dbReference type="InterPro" id="IPR004090">
    <property type="entry name" value="Chemotax_Me-accpt_rcpt"/>
</dbReference>
<keyword evidence="11" id="KW-1185">Reference proteome</keyword>
<evidence type="ECO:0000313" key="8">
    <source>
        <dbReference type="EMBL" id="CEF56409.1"/>
    </source>
</evidence>
<protein>
    <submittedName>
        <fullName evidence="9">Methyl-accepting chemotaxis protein</fullName>
    </submittedName>
    <submittedName>
        <fullName evidence="8">Methyl-accepting chemotaxis sensory transducer</fullName>
    </submittedName>
</protein>
<accession>A0A0U5F866</accession>
<dbReference type="RefSeq" id="WP_059023975.1">
    <property type="nucleotide sequence ID" value="NZ_LN609302.1"/>
</dbReference>
<dbReference type="GO" id="GO:0006935">
    <property type="term" value="P:chemotaxis"/>
    <property type="evidence" value="ECO:0007669"/>
    <property type="project" value="UniProtKB-KW"/>
</dbReference>